<organism evidence="6 7">
    <name type="scientific">Bergeyella porcorum</name>
    <dbReference type="NCBI Taxonomy" id="1735111"/>
    <lineage>
        <taxon>Bacteria</taxon>
        <taxon>Pseudomonadati</taxon>
        <taxon>Bacteroidota</taxon>
        <taxon>Flavobacteriia</taxon>
        <taxon>Flavobacteriales</taxon>
        <taxon>Weeksellaceae</taxon>
        <taxon>Bergeyella</taxon>
    </lineage>
</organism>
<evidence type="ECO:0000256" key="1">
    <source>
        <dbReference type="ARBA" id="ARBA00004141"/>
    </source>
</evidence>
<dbReference type="PANTHER" id="PTHR11040">
    <property type="entry name" value="ZINC/IRON TRANSPORTER"/>
    <property type="match status" value="1"/>
</dbReference>
<comment type="subcellular location">
    <subcellularLocation>
        <location evidence="1">Membrane</location>
        <topology evidence="1">Multi-pass membrane protein</topology>
    </subcellularLocation>
</comment>
<accession>A0AAU0F7Q8</accession>
<evidence type="ECO:0000313" key="6">
    <source>
        <dbReference type="EMBL" id="WOC52835.1"/>
    </source>
</evidence>
<dbReference type="AlphaFoldDB" id="A0AAU0F7Q8"/>
<evidence type="ECO:0000256" key="3">
    <source>
        <dbReference type="ARBA" id="ARBA00022989"/>
    </source>
</evidence>
<feature type="transmembrane region" description="Helical" evidence="5">
    <location>
        <begin position="150"/>
        <end position="173"/>
    </location>
</feature>
<protein>
    <submittedName>
        <fullName evidence="6">Zinc permease</fullName>
    </submittedName>
</protein>
<feature type="transmembrane region" description="Helical" evidence="5">
    <location>
        <begin position="179"/>
        <end position="198"/>
    </location>
</feature>
<dbReference type="Proteomes" id="UP001432059">
    <property type="component" value="Chromosome"/>
</dbReference>
<keyword evidence="4 5" id="KW-0472">Membrane</keyword>
<evidence type="ECO:0000313" key="7">
    <source>
        <dbReference type="Proteomes" id="UP001432059"/>
    </source>
</evidence>
<feature type="transmembrane region" description="Helical" evidence="5">
    <location>
        <begin position="123"/>
        <end position="143"/>
    </location>
</feature>
<evidence type="ECO:0000256" key="4">
    <source>
        <dbReference type="ARBA" id="ARBA00023136"/>
    </source>
</evidence>
<dbReference type="EMBL" id="CP136426">
    <property type="protein sequence ID" value="WOC52835.1"/>
    <property type="molecule type" value="Genomic_DNA"/>
</dbReference>
<proteinExistence type="predicted"/>
<dbReference type="GO" id="GO:0016020">
    <property type="term" value="C:membrane"/>
    <property type="evidence" value="ECO:0007669"/>
    <property type="project" value="UniProtKB-SubCell"/>
</dbReference>
<gene>
    <name evidence="6" type="ORF">BPO_2188</name>
</gene>
<reference evidence="6" key="1">
    <citation type="submission" date="2023-10" db="EMBL/GenBank/DDBJ databases">
        <title>Characterization and whole genome sequencing of a novel strain of Bergeyella porcorum QD2021 isolated from pig.</title>
        <authorList>
            <person name="Liu G."/>
            <person name="Chen C."/>
            <person name="Han X."/>
        </authorList>
    </citation>
    <scope>NUCLEOTIDE SEQUENCE</scope>
    <source>
        <strain evidence="6">QD2021</strain>
    </source>
</reference>
<dbReference type="GO" id="GO:0005385">
    <property type="term" value="F:zinc ion transmembrane transporter activity"/>
    <property type="evidence" value="ECO:0007669"/>
    <property type="project" value="TreeGrafter"/>
</dbReference>
<evidence type="ECO:0000256" key="5">
    <source>
        <dbReference type="SAM" id="Phobius"/>
    </source>
</evidence>
<evidence type="ECO:0000256" key="2">
    <source>
        <dbReference type="ARBA" id="ARBA00022692"/>
    </source>
</evidence>
<feature type="transmembrane region" description="Helical" evidence="5">
    <location>
        <begin position="91"/>
        <end position="111"/>
    </location>
</feature>
<name>A0AAU0F7Q8_9FLAO</name>
<feature type="transmembrane region" description="Helical" evidence="5">
    <location>
        <begin position="210"/>
        <end position="228"/>
    </location>
</feature>
<dbReference type="InterPro" id="IPR003689">
    <property type="entry name" value="ZIP"/>
</dbReference>
<keyword evidence="2 5" id="KW-0812">Transmembrane</keyword>
<dbReference type="Pfam" id="PF02535">
    <property type="entry name" value="Zip"/>
    <property type="match status" value="1"/>
</dbReference>
<keyword evidence="3 5" id="KW-1133">Transmembrane helix</keyword>
<sequence length="230" mass="25377">MIIVLLLILSVFVGVLLGKFFGTKQTFAKYLLIISAGFLITICLNEIFPQVYHTHDHSIGLWVIGGVLLQMLLENLTKGFEHGHIHHHNDAGIIPMALIVGMFIHAFIEGIPLANETDVQSPYLQGILIHNLPISFVLGAFLFKNKKMSSISWLVIGLFAAASPLGMLLGQYLEPGLQLNFLAIVGGIFLHISSVIIFESNKNHNTDWTKIALVILGVALAMFGHTFHHH</sequence>
<feature type="transmembrane region" description="Helical" evidence="5">
    <location>
        <begin position="28"/>
        <end position="48"/>
    </location>
</feature>
<keyword evidence="7" id="KW-1185">Reference proteome</keyword>
<dbReference type="PANTHER" id="PTHR11040:SF44">
    <property type="entry name" value="PROTEIN ZNTC-RELATED"/>
    <property type="match status" value="1"/>
</dbReference>
<dbReference type="KEGG" id="bpor:BPO_2188"/>